<dbReference type="EMBL" id="VBQZ03000024">
    <property type="protein sequence ID" value="MXQ85092.1"/>
    <property type="molecule type" value="Genomic_DNA"/>
</dbReference>
<accession>A0A6B0R738</accession>
<proteinExistence type="predicted"/>
<evidence type="ECO:0000313" key="2">
    <source>
        <dbReference type="Proteomes" id="UP000322234"/>
    </source>
</evidence>
<evidence type="ECO:0000313" key="1">
    <source>
        <dbReference type="EMBL" id="MXQ85092.1"/>
    </source>
</evidence>
<dbReference type="AlphaFoldDB" id="A0A6B0R738"/>
<reference evidence="1" key="1">
    <citation type="submission" date="2019-10" db="EMBL/GenBank/DDBJ databases">
        <title>The sequence and de novo assembly of the wild yak genome.</title>
        <authorList>
            <person name="Liu Y."/>
        </authorList>
    </citation>
    <scope>NUCLEOTIDE SEQUENCE [LARGE SCALE GENOMIC DNA]</scope>
    <source>
        <strain evidence="1">WY2019</strain>
    </source>
</reference>
<organism evidence="1 2">
    <name type="scientific">Bos mutus</name>
    <name type="common">wild yak</name>
    <dbReference type="NCBI Taxonomy" id="72004"/>
    <lineage>
        <taxon>Eukaryota</taxon>
        <taxon>Metazoa</taxon>
        <taxon>Chordata</taxon>
        <taxon>Craniata</taxon>
        <taxon>Vertebrata</taxon>
        <taxon>Euteleostomi</taxon>
        <taxon>Mammalia</taxon>
        <taxon>Eutheria</taxon>
        <taxon>Laurasiatheria</taxon>
        <taxon>Artiodactyla</taxon>
        <taxon>Ruminantia</taxon>
        <taxon>Pecora</taxon>
        <taxon>Bovidae</taxon>
        <taxon>Bovinae</taxon>
        <taxon>Bos</taxon>
    </lineage>
</organism>
<protein>
    <submittedName>
        <fullName evidence="1">Uncharacterized protein</fullName>
    </submittedName>
</protein>
<comment type="caution">
    <text evidence="1">The sequence shown here is derived from an EMBL/GenBank/DDBJ whole genome shotgun (WGS) entry which is preliminary data.</text>
</comment>
<gene>
    <name evidence="1" type="ORF">E5288_WYG004282</name>
</gene>
<dbReference type="Proteomes" id="UP000322234">
    <property type="component" value="Unassembled WGS sequence"/>
</dbReference>
<name>A0A6B0R738_9CETA</name>
<sequence>MPTRCERTGKSGQDWTGLAAPSWRCDVCHFGDCFSPDLSQSRSTRILIVLTRKSSSIFQHCLCGQRHAPDMDPTDGPDCNRWTVMSPLSGQVEEAMSITLQHEMLKHLHQQIIPKGTLSDWTVLRNEDVINRLPEHCRDSDTLLTASSADSASFRWYQMPTSFLFGMVLLRLI</sequence>
<keyword evidence="2" id="KW-1185">Reference proteome</keyword>